<organism evidence="1 2">
    <name type="scientific">Papaver somniferum</name>
    <name type="common">Opium poppy</name>
    <dbReference type="NCBI Taxonomy" id="3469"/>
    <lineage>
        <taxon>Eukaryota</taxon>
        <taxon>Viridiplantae</taxon>
        <taxon>Streptophyta</taxon>
        <taxon>Embryophyta</taxon>
        <taxon>Tracheophyta</taxon>
        <taxon>Spermatophyta</taxon>
        <taxon>Magnoliopsida</taxon>
        <taxon>Ranunculales</taxon>
        <taxon>Papaveraceae</taxon>
        <taxon>Papaveroideae</taxon>
        <taxon>Papaver</taxon>
    </lineage>
</organism>
<evidence type="ECO:0000313" key="2">
    <source>
        <dbReference type="Proteomes" id="UP000316621"/>
    </source>
</evidence>
<dbReference type="AlphaFoldDB" id="A0A4Y7JAA5"/>
<dbReference type="Gramene" id="RZC56555">
    <property type="protein sequence ID" value="RZC56555"/>
    <property type="gene ID" value="C5167_015413"/>
</dbReference>
<proteinExistence type="predicted"/>
<protein>
    <submittedName>
        <fullName evidence="1">Uncharacterized protein</fullName>
    </submittedName>
</protein>
<accession>A0A4Y7JAA5</accession>
<gene>
    <name evidence="1" type="ORF">C5167_015413</name>
</gene>
<reference evidence="1 2" key="1">
    <citation type="journal article" date="2018" name="Science">
        <title>The opium poppy genome and morphinan production.</title>
        <authorList>
            <person name="Guo L."/>
            <person name="Winzer T."/>
            <person name="Yang X."/>
            <person name="Li Y."/>
            <person name="Ning Z."/>
            <person name="He Z."/>
            <person name="Teodor R."/>
            <person name="Lu Y."/>
            <person name="Bowser T.A."/>
            <person name="Graham I.A."/>
            <person name="Ye K."/>
        </authorList>
    </citation>
    <scope>NUCLEOTIDE SEQUENCE [LARGE SCALE GENOMIC DNA]</scope>
    <source>
        <strain evidence="2">cv. HN1</strain>
        <tissue evidence="1">Leaves</tissue>
    </source>
</reference>
<dbReference type="EMBL" id="CM010717">
    <property type="protein sequence ID" value="RZC56555.1"/>
    <property type="molecule type" value="Genomic_DNA"/>
</dbReference>
<evidence type="ECO:0000313" key="1">
    <source>
        <dbReference type="EMBL" id="RZC56555.1"/>
    </source>
</evidence>
<sequence>MQANGVNLTRWRWSYYLRYAKSGLQWRCWRSVLIHYELDTHYVNKVVIYSVSCWQCFFCLASLSS</sequence>
<name>A0A4Y7JAA5_PAPSO</name>
<dbReference type="Proteomes" id="UP000316621">
    <property type="component" value="Chromosome 3"/>
</dbReference>
<keyword evidence="2" id="KW-1185">Reference proteome</keyword>